<accession>A0A9D4G0P8</accession>
<gene>
    <name evidence="2" type="ORF">DPMN_136865</name>
</gene>
<reference evidence="2" key="2">
    <citation type="submission" date="2020-11" db="EMBL/GenBank/DDBJ databases">
        <authorList>
            <person name="McCartney M.A."/>
            <person name="Auch B."/>
            <person name="Kono T."/>
            <person name="Mallez S."/>
            <person name="Becker A."/>
            <person name="Gohl D.M."/>
            <person name="Silverstein K.A.T."/>
            <person name="Koren S."/>
            <person name="Bechman K.B."/>
            <person name="Herman A."/>
            <person name="Abrahante J.E."/>
            <person name="Garbe J."/>
        </authorList>
    </citation>
    <scope>NUCLEOTIDE SEQUENCE</scope>
    <source>
        <strain evidence="2">Duluth1</strain>
        <tissue evidence="2">Whole animal</tissue>
    </source>
</reference>
<dbReference type="AlphaFoldDB" id="A0A9D4G0P8"/>
<protein>
    <submittedName>
        <fullName evidence="2">Uncharacterized protein</fullName>
    </submittedName>
</protein>
<sequence>MEELEDKVENLEIAVDASNEIIVGKCGEMESRLNELENKHKTEIANMGAEFKEIEEMSVAINSLSFQASPIYSSSQIQGFGRGGRAAETSLLNAASGLQRGF</sequence>
<keyword evidence="1" id="KW-0175">Coiled coil</keyword>
<name>A0A9D4G0P8_DREPO</name>
<evidence type="ECO:0000313" key="3">
    <source>
        <dbReference type="Proteomes" id="UP000828390"/>
    </source>
</evidence>
<evidence type="ECO:0000313" key="2">
    <source>
        <dbReference type="EMBL" id="KAH3808509.1"/>
    </source>
</evidence>
<comment type="caution">
    <text evidence="2">The sequence shown here is derived from an EMBL/GenBank/DDBJ whole genome shotgun (WGS) entry which is preliminary data.</text>
</comment>
<proteinExistence type="predicted"/>
<reference evidence="2" key="1">
    <citation type="journal article" date="2019" name="bioRxiv">
        <title>The Genome of the Zebra Mussel, Dreissena polymorpha: A Resource for Invasive Species Research.</title>
        <authorList>
            <person name="McCartney M.A."/>
            <person name="Auch B."/>
            <person name="Kono T."/>
            <person name="Mallez S."/>
            <person name="Zhang Y."/>
            <person name="Obille A."/>
            <person name="Becker A."/>
            <person name="Abrahante J.E."/>
            <person name="Garbe J."/>
            <person name="Badalamenti J.P."/>
            <person name="Herman A."/>
            <person name="Mangelson H."/>
            <person name="Liachko I."/>
            <person name="Sullivan S."/>
            <person name="Sone E.D."/>
            <person name="Koren S."/>
            <person name="Silverstein K.A.T."/>
            <person name="Beckman K.B."/>
            <person name="Gohl D.M."/>
        </authorList>
    </citation>
    <scope>NUCLEOTIDE SEQUENCE</scope>
    <source>
        <strain evidence="2">Duluth1</strain>
        <tissue evidence="2">Whole animal</tissue>
    </source>
</reference>
<feature type="coiled-coil region" evidence="1">
    <location>
        <begin position="1"/>
        <end position="46"/>
    </location>
</feature>
<organism evidence="2 3">
    <name type="scientific">Dreissena polymorpha</name>
    <name type="common">Zebra mussel</name>
    <name type="synonym">Mytilus polymorpha</name>
    <dbReference type="NCBI Taxonomy" id="45954"/>
    <lineage>
        <taxon>Eukaryota</taxon>
        <taxon>Metazoa</taxon>
        <taxon>Spiralia</taxon>
        <taxon>Lophotrochozoa</taxon>
        <taxon>Mollusca</taxon>
        <taxon>Bivalvia</taxon>
        <taxon>Autobranchia</taxon>
        <taxon>Heteroconchia</taxon>
        <taxon>Euheterodonta</taxon>
        <taxon>Imparidentia</taxon>
        <taxon>Neoheterodontei</taxon>
        <taxon>Myida</taxon>
        <taxon>Dreissenoidea</taxon>
        <taxon>Dreissenidae</taxon>
        <taxon>Dreissena</taxon>
    </lineage>
</organism>
<evidence type="ECO:0000256" key="1">
    <source>
        <dbReference type="SAM" id="Coils"/>
    </source>
</evidence>
<dbReference type="EMBL" id="JAIWYP010000006">
    <property type="protein sequence ID" value="KAH3808509.1"/>
    <property type="molecule type" value="Genomic_DNA"/>
</dbReference>
<keyword evidence="3" id="KW-1185">Reference proteome</keyword>
<dbReference type="Proteomes" id="UP000828390">
    <property type="component" value="Unassembled WGS sequence"/>
</dbReference>